<accession>A0A075AJU7</accession>
<name>A0A075AJU7_OPIVI</name>
<dbReference type="AlphaFoldDB" id="A0A075AJU7"/>
<sequence>MRGECVNTTPPAHTTQIWIFMSELANMLNIKEQQFTLTAALLLRLQAQRKQRYTPLYFALFLFTRDSIESVVYDIVQLDALHEGHLMFQLVQYSRYHSIFAWRKLLTRLLRTL</sequence>
<dbReference type="EMBL" id="KL596620">
    <property type="protein sequence ID" value="KER34004.1"/>
    <property type="molecule type" value="Genomic_DNA"/>
</dbReference>
<dbReference type="CTD" id="20314388"/>
<protein>
    <submittedName>
        <fullName evidence="1">Uncharacterized protein</fullName>
    </submittedName>
</protein>
<dbReference type="GeneID" id="20314388"/>
<keyword evidence="2" id="KW-1185">Reference proteome</keyword>
<evidence type="ECO:0000313" key="1">
    <source>
        <dbReference type="EMBL" id="KER34004.1"/>
    </source>
</evidence>
<organism evidence="1 2">
    <name type="scientific">Opisthorchis viverrini</name>
    <name type="common">Southeast Asian liver fluke</name>
    <dbReference type="NCBI Taxonomy" id="6198"/>
    <lineage>
        <taxon>Eukaryota</taxon>
        <taxon>Metazoa</taxon>
        <taxon>Spiralia</taxon>
        <taxon>Lophotrochozoa</taxon>
        <taxon>Platyhelminthes</taxon>
        <taxon>Trematoda</taxon>
        <taxon>Digenea</taxon>
        <taxon>Opisthorchiida</taxon>
        <taxon>Opisthorchiata</taxon>
        <taxon>Opisthorchiidae</taxon>
        <taxon>Opisthorchis</taxon>
    </lineage>
</organism>
<gene>
    <name evidence="1" type="ORF">T265_00200</name>
</gene>
<dbReference type="RefSeq" id="XP_009162172.1">
    <property type="nucleotide sequence ID" value="XM_009163908.1"/>
</dbReference>
<dbReference type="Proteomes" id="UP000054324">
    <property type="component" value="Unassembled WGS sequence"/>
</dbReference>
<proteinExistence type="predicted"/>
<reference evidence="1 2" key="1">
    <citation type="submission" date="2013-11" db="EMBL/GenBank/DDBJ databases">
        <title>Opisthorchis viverrini - life in the bile duct.</title>
        <authorList>
            <person name="Young N.D."/>
            <person name="Nagarajan N."/>
            <person name="Lin S.J."/>
            <person name="Korhonen P.K."/>
            <person name="Jex A.R."/>
            <person name="Hall R.S."/>
            <person name="Safavi-Hemami H."/>
            <person name="Kaewkong W."/>
            <person name="Bertrand D."/>
            <person name="Gao S."/>
            <person name="Seet Q."/>
            <person name="Wongkham S."/>
            <person name="Teh B.T."/>
            <person name="Wongkham C."/>
            <person name="Intapan P.M."/>
            <person name="Maleewong W."/>
            <person name="Yang X."/>
            <person name="Hu M."/>
            <person name="Wang Z."/>
            <person name="Hofmann A."/>
            <person name="Sternberg P.W."/>
            <person name="Tan P."/>
            <person name="Wang J."/>
            <person name="Gasser R.B."/>
        </authorList>
    </citation>
    <scope>NUCLEOTIDE SEQUENCE [LARGE SCALE GENOMIC DNA]</scope>
</reference>
<evidence type="ECO:0000313" key="2">
    <source>
        <dbReference type="Proteomes" id="UP000054324"/>
    </source>
</evidence>
<dbReference type="KEGG" id="ovi:T265_00200"/>